<dbReference type="InterPro" id="IPR012334">
    <property type="entry name" value="Pectin_lyas_fold"/>
</dbReference>
<accession>A0A515MFQ6</accession>
<organism evidence="1">
    <name type="scientific">Deer atadenovirus A</name>
    <dbReference type="NCBI Taxonomy" id="2169706"/>
    <lineage>
        <taxon>Viruses</taxon>
        <taxon>Varidnaviria</taxon>
        <taxon>Bamfordvirae</taxon>
        <taxon>Preplasmiviricota</taxon>
        <taxon>Polisuviricotina</taxon>
        <taxon>Pharingeaviricetes</taxon>
        <taxon>Rowavirales</taxon>
        <taxon>Adenoviridae</taxon>
        <taxon>Barthadenovirus</taxon>
        <taxon>Barthadenovirus cervi</taxon>
    </lineage>
</organism>
<dbReference type="SUPFAM" id="SSF51126">
    <property type="entry name" value="Pectin lyase-like"/>
    <property type="match status" value="1"/>
</dbReference>
<reference evidence="1" key="1">
    <citation type="journal article" date="2017" name="J. Gen. Virol.">
        <title>Whole-genome sequences of Odocoileus hemionus deer adenovirus isolates from deer, moose and elk are highly conserved and support a new species in the genus Atadenovirus.</title>
        <authorList>
            <person name="Miller M.M."/>
            <person name="Cornish T.E."/>
            <person name="Creekmore T.E."/>
            <person name="Fox K."/>
            <person name="Laegreid W."/>
            <person name="McKenna J."/>
            <person name="Vasquez M."/>
            <person name="Woods L.W."/>
        </authorList>
    </citation>
    <scope>NUCLEOTIDE SEQUENCE [LARGE SCALE GENOMIC DNA]</scope>
    <source>
        <strain evidence="1">CO2017_Elk_D</strain>
    </source>
</reference>
<proteinExistence type="predicted"/>
<dbReference type="InterPro" id="IPR011050">
    <property type="entry name" value="Pectin_lyase_fold/virulence"/>
</dbReference>
<evidence type="ECO:0000313" key="1">
    <source>
        <dbReference type="EMBL" id="QDM55311.1"/>
    </source>
</evidence>
<dbReference type="Gene3D" id="2.160.20.10">
    <property type="entry name" value="Single-stranded right-handed beta-helix, Pectin lyase-like"/>
    <property type="match status" value="1"/>
</dbReference>
<dbReference type="Pfam" id="PF01696">
    <property type="entry name" value="Adeno_E1B_55K"/>
    <property type="match status" value="1"/>
</dbReference>
<name>A0A515MFQ6_9ADEN</name>
<dbReference type="EMBL" id="MK343439">
    <property type="protein sequence ID" value="QDM55311.1"/>
    <property type="molecule type" value="Genomic_DNA"/>
</dbReference>
<dbReference type="Proteomes" id="UP000318323">
    <property type="component" value="Segment"/>
</dbReference>
<dbReference type="InterPro" id="IPR002612">
    <property type="entry name" value="Adeno_E1B_55kDa"/>
</dbReference>
<reference evidence="1" key="2">
    <citation type="submission" date="2018-12" db="EMBL/GenBank/DDBJ databases">
        <title>Regional distribution of Deer atadenovirus A genotypes.</title>
        <authorList>
            <person name="Kauffman K."/>
            <person name="Miller M."/>
        </authorList>
    </citation>
    <scope>NUCLEOTIDE SEQUENCE</scope>
    <source>
        <strain evidence="1">CO2017_Elk_D</strain>
    </source>
</reference>
<sequence length="383" mass="43046">MWRQMASIDFPFVSKPLVCWSETSTQQGFVLSNFPVLSVNDDPASFFAKYDTVYLQPGATYVWKNIPVNSNLHLHGQGATVKLIGNGPILFVQPEETLPVNEITVYIEKIHFVGDDVVFRHQPMSTADEGSGAIWFHRVLKTTVADCIFENFKGAALLYSDLAEYWRGHKWKQQHSITGCKFDRCRIGITNTGGSEFALATSNHFIDCQICLNAIGGNWMYNNNITIKCRCAYLHIKDNMWYSNYETDNADGGKGTISNNVFCYSDLESLWPSTFKLHNGDEIALSAIYFDDDDFVPPTMLGNFHLYSSINLVNIPSDQLHKYSITGCSFYGNTSIEQDGNEGQIIVGENFKDSIFLIGCSGNDLTLRNVLEENVIPKFGTFK</sequence>
<protein>
    <submittedName>
        <fullName evidence="1">E1B</fullName>
    </submittedName>
</protein>